<protein>
    <submittedName>
        <fullName evidence="2">Uncharacterized protein</fullName>
    </submittedName>
</protein>
<evidence type="ECO:0000313" key="1">
    <source>
        <dbReference type="Proteomes" id="UP000887579"/>
    </source>
</evidence>
<name>A0AC34GIN7_9BILA</name>
<dbReference type="WBParaSite" id="ES5_v2.g29589.t1">
    <property type="protein sequence ID" value="ES5_v2.g29589.t1"/>
    <property type="gene ID" value="ES5_v2.g29589"/>
</dbReference>
<dbReference type="Proteomes" id="UP000887579">
    <property type="component" value="Unplaced"/>
</dbReference>
<accession>A0AC34GIN7</accession>
<proteinExistence type="predicted"/>
<evidence type="ECO:0000313" key="2">
    <source>
        <dbReference type="WBParaSite" id="ES5_v2.g29589.t1"/>
    </source>
</evidence>
<sequence>MCKISKRCIPKKWECDGTFDCLTHDGPGAADISDEETCEFREECPVGQFKCYNGKCISATFVCDGHADCRDGSDEAHCSKGCVEGAEFRCTENSPCMSSKFVCDGVVDCENGADENSTLCTPKSVLIGSEITCPLENQFTCKKQFQCIRK</sequence>
<organism evidence="1 2">
    <name type="scientific">Panagrolaimus sp. ES5</name>
    <dbReference type="NCBI Taxonomy" id="591445"/>
    <lineage>
        <taxon>Eukaryota</taxon>
        <taxon>Metazoa</taxon>
        <taxon>Ecdysozoa</taxon>
        <taxon>Nematoda</taxon>
        <taxon>Chromadorea</taxon>
        <taxon>Rhabditida</taxon>
        <taxon>Tylenchina</taxon>
        <taxon>Panagrolaimomorpha</taxon>
        <taxon>Panagrolaimoidea</taxon>
        <taxon>Panagrolaimidae</taxon>
        <taxon>Panagrolaimus</taxon>
    </lineage>
</organism>
<reference evidence="2" key="1">
    <citation type="submission" date="2022-11" db="UniProtKB">
        <authorList>
            <consortium name="WormBaseParasite"/>
        </authorList>
    </citation>
    <scope>IDENTIFICATION</scope>
</reference>